<evidence type="ECO:0000313" key="3">
    <source>
        <dbReference type="RefSeq" id="XP_030381851.1"/>
    </source>
</evidence>
<feature type="compositionally biased region" description="Basic and acidic residues" evidence="1">
    <location>
        <begin position="322"/>
        <end position="359"/>
    </location>
</feature>
<keyword evidence="2" id="KW-1185">Reference proteome</keyword>
<proteinExistence type="predicted"/>
<feature type="region of interest" description="Disordered" evidence="1">
    <location>
        <begin position="188"/>
        <end position="211"/>
    </location>
</feature>
<feature type="compositionally biased region" description="Basic and acidic residues" evidence="1">
    <location>
        <begin position="1"/>
        <end position="13"/>
    </location>
</feature>
<accession>A0A6J2TZE4</accession>
<dbReference type="Proteomes" id="UP000504634">
    <property type="component" value="Unplaced"/>
</dbReference>
<dbReference type="RefSeq" id="XP_030381852.1">
    <property type="nucleotide sequence ID" value="XM_030525992.1"/>
</dbReference>
<gene>
    <name evidence="3 4" type="primary">LOC115629510</name>
</gene>
<evidence type="ECO:0000313" key="2">
    <source>
        <dbReference type="Proteomes" id="UP000504634"/>
    </source>
</evidence>
<dbReference type="AlphaFoldDB" id="A0A6J2TZE4"/>
<dbReference type="RefSeq" id="XP_030381851.1">
    <property type="nucleotide sequence ID" value="XM_030525991.1"/>
</dbReference>
<protein>
    <submittedName>
        <fullName evidence="3 4">Uncharacterized protein LOC115629510</fullName>
    </submittedName>
</protein>
<evidence type="ECO:0000313" key="4">
    <source>
        <dbReference type="RefSeq" id="XP_030381852.1"/>
    </source>
</evidence>
<name>A0A6J2TZE4_DROLE</name>
<feature type="region of interest" description="Disordered" evidence="1">
    <location>
        <begin position="224"/>
        <end position="246"/>
    </location>
</feature>
<dbReference type="GeneID" id="115629510"/>
<reference evidence="3 4" key="1">
    <citation type="submission" date="2025-04" db="UniProtKB">
        <authorList>
            <consortium name="RefSeq"/>
        </authorList>
    </citation>
    <scope>IDENTIFICATION</scope>
    <source>
        <strain evidence="3 4">11010-0011.00</strain>
        <tissue evidence="3 4">Whole body</tissue>
    </source>
</reference>
<evidence type="ECO:0000256" key="1">
    <source>
        <dbReference type="SAM" id="MobiDB-lite"/>
    </source>
</evidence>
<organism evidence="2 3">
    <name type="scientific">Drosophila lebanonensis</name>
    <name type="common">Fruit fly</name>
    <name type="synonym">Scaptodrosophila lebanonensis</name>
    <dbReference type="NCBI Taxonomy" id="7225"/>
    <lineage>
        <taxon>Eukaryota</taxon>
        <taxon>Metazoa</taxon>
        <taxon>Ecdysozoa</taxon>
        <taxon>Arthropoda</taxon>
        <taxon>Hexapoda</taxon>
        <taxon>Insecta</taxon>
        <taxon>Pterygota</taxon>
        <taxon>Neoptera</taxon>
        <taxon>Endopterygota</taxon>
        <taxon>Diptera</taxon>
        <taxon>Brachycera</taxon>
        <taxon>Muscomorpha</taxon>
        <taxon>Ephydroidea</taxon>
        <taxon>Drosophilidae</taxon>
        <taxon>Scaptodrosophila</taxon>
    </lineage>
</organism>
<feature type="compositionally biased region" description="Low complexity" evidence="1">
    <location>
        <begin position="192"/>
        <end position="204"/>
    </location>
</feature>
<sequence length="369" mass="41679">MEQINKMDTKQGDENVMPLAAPQNDSSAGSSDESEPSDGQIGESSERPDVICNDCMNKEVACLAEDCDECYDSSSSVQSSSACNSEMDDFFNPIYADSTATSEDNESVNQIYNRRHCTGQVEQNPPSQRRHMVLVEVSLPPEQRYWPFYNEVDDLTDSEDDLLATPSRPFWRRWHSYDDIYCTSNSTNSSVLTETTGTTGTTTETELDTDLDPDPDFPYCCSISLTDTPSDEESSSGSSLSELERTRRRLLRDNSHLRELMATCMAQQRLSRLRKWLEGLPELKPQVPRCEQVEPFAQHLLETENIIAQTLARLKKEEEGHIGDAIDSSPDDKPLEGNLKDDTVRYDKQKNEIWSEPTKEPPLTHTLSH</sequence>
<feature type="region of interest" description="Disordered" evidence="1">
    <location>
        <begin position="1"/>
        <end position="49"/>
    </location>
</feature>
<feature type="region of interest" description="Disordered" evidence="1">
    <location>
        <begin position="322"/>
        <end position="369"/>
    </location>
</feature>